<dbReference type="EMBL" id="BSND01000003">
    <property type="protein sequence ID" value="GLP98282.1"/>
    <property type="molecule type" value="Genomic_DNA"/>
</dbReference>
<keyword evidence="4" id="KW-1185">Reference proteome</keyword>
<dbReference type="PANTHER" id="PTHR23028">
    <property type="entry name" value="ACETYLTRANSFERASE"/>
    <property type="match status" value="1"/>
</dbReference>
<evidence type="ECO:0000259" key="2">
    <source>
        <dbReference type="Pfam" id="PF01757"/>
    </source>
</evidence>
<keyword evidence="3" id="KW-0012">Acyltransferase</keyword>
<reference evidence="3" key="1">
    <citation type="journal article" date="2014" name="Int. J. Syst. Evol. Microbiol.">
        <title>Complete genome of a new Firmicutes species belonging to the dominant human colonic microbiota ('Ruminococcus bicirculans') reveals two chromosomes and a selective capacity to utilize plant glucans.</title>
        <authorList>
            <consortium name="NISC Comparative Sequencing Program"/>
            <person name="Wegmann U."/>
            <person name="Louis P."/>
            <person name="Goesmann A."/>
            <person name="Henrissat B."/>
            <person name="Duncan S.H."/>
            <person name="Flint H.J."/>
        </authorList>
    </citation>
    <scope>NUCLEOTIDE SEQUENCE</scope>
    <source>
        <strain evidence="3">NBRC 102424</strain>
    </source>
</reference>
<feature type="transmembrane region" description="Helical" evidence="1">
    <location>
        <begin position="315"/>
        <end position="333"/>
    </location>
</feature>
<organism evidence="3 4">
    <name type="scientific">Methylophaga thalassica</name>
    <dbReference type="NCBI Taxonomy" id="40223"/>
    <lineage>
        <taxon>Bacteria</taxon>
        <taxon>Pseudomonadati</taxon>
        <taxon>Pseudomonadota</taxon>
        <taxon>Gammaproteobacteria</taxon>
        <taxon>Thiotrichales</taxon>
        <taxon>Piscirickettsiaceae</taxon>
        <taxon>Methylophaga</taxon>
    </lineage>
</organism>
<comment type="caution">
    <text evidence="3">The sequence shown here is derived from an EMBL/GenBank/DDBJ whole genome shotgun (WGS) entry which is preliminary data.</text>
</comment>
<proteinExistence type="predicted"/>
<dbReference type="GO" id="GO:0016746">
    <property type="term" value="F:acyltransferase activity"/>
    <property type="evidence" value="ECO:0007669"/>
    <property type="project" value="UniProtKB-KW"/>
</dbReference>
<feature type="transmembrane region" description="Helical" evidence="1">
    <location>
        <begin position="82"/>
        <end position="99"/>
    </location>
</feature>
<dbReference type="Pfam" id="PF01757">
    <property type="entry name" value="Acyl_transf_3"/>
    <property type="match status" value="1"/>
</dbReference>
<feature type="transmembrane region" description="Helical" evidence="1">
    <location>
        <begin position="105"/>
        <end position="121"/>
    </location>
</feature>
<protein>
    <submittedName>
        <fullName evidence="3">Acyltransferase</fullName>
    </submittedName>
</protein>
<dbReference type="Proteomes" id="UP001161423">
    <property type="component" value="Unassembled WGS sequence"/>
</dbReference>
<dbReference type="InterPro" id="IPR050879">
    <property type="entry name" value="Acyltransferase_3"/>
</dbReference>
<feature type="transmembrane region" description="Helical" evidence="1">
    <location>
        <begin position="188"/>
        <end position="207"/>
    </location>
</feature>
<sequence>MISRVESLDWLRGLMALTIMIYHLTSWHFFKLDSSSMLGRFGIYGVSIFFVLSGLSMAIVYSKYITDKRTAVTFYIRRVFRIWPLLWLCVALLVVYKLAAGEDISITQVFLNITTLFGFISPSDYMNTGAWSIGNEMVYYAMTPLILMMYEKNKLLGNLFLLATFIVALIFCFALLMPQQSLTEQRHLYINPFNNLFLYVAGIAIYYNRVDISCISTVIIFTLTLAIFASYPVSGDKIAIVTGVNRIIFMFASIFLVISFYSFSKWENNVPIALKYPLEQFGLVTYGIYLLHPIVNLYLGYILEKLGIASPYIQFGLTIIVTIIAALLSFSLYEKKLIAFGKKATSNTNYQWLKLVSLSKNIKEKH</sequence>
<dbReference type="RefSeq" id="WP_284722109.1">
    <property type="nucleotide sequence ID" value="NZ_BSND01000003.1"/>
</dbReference>
<keyword evidence="1" id="KW-1133">Transmembrane helix</keyword>
<gene>
    <name evidence="3" type="ORF">GCM10007891_01360</name>
</gene>
<feature type="domain" description="Acyltransferase 3" evidence="2">
    <location>
        <begin position="6"/>
        <end position="328"/>
    </location>
</feature>
<evidence type="ECO:0000313" key="3">
    <source>
        <dbReference type="EMBL" id="GLP98282.1"/>
    </source>
</evidence>
<evidence type="ECO:0000256" key="1">
    <source>
        <dbReference type="SAM" id="Phobius"/>
    </source>
</evidence>
<keyword evidence="1" id="KW-0812">Transmembrane</keyword>
<accession>A0ABQ5TPJ0</accession>
<keyword evidence="3" id="KW-0808">Transferase</keyword>
<dbReference type="PANTHER" id="PTHR23028:SF53">
    <property type="entry name" value="ACYL_TRANSF_3 DOMAIN-CONTAINING PROTEIN"/>
    <property type="match status" value="1"/>
</dbReference>
<name>A0ABQ5TPJ0_9GAMM</name>
<feature type="transmembrane region" description="Helical" evidence="1">
    <location>
        <begin position="283"/>
        <end position="303"/>
    </location>
</feature>
<feature type="transmembrane region" description="Helical" evidence="1">
    <location>
        <begin position="156"/>
        <end position="176"/>
    </location>
</feature>
<dbReference type="InterPro" id="IPR002656">
    <property type="entry name" value="Acyl_transf_3_dom"/>
</dbReference>
<reference evidence="3" key="2">
    <citation type="submission" date="2023-01" db="EMBL/GenBank/DDBJ databases">
        <title>Draft genome sequence of Methylophaga thalassica strain NBRC 102424.</title>
        <authorList>
            <person name="Sun Q."/>
            <person name="Mori K."/>
        </authorList>
    </citation>
    <scope>NUCLEOTIDE SEQUENCE</scope>
    <source>
        <strain evidence="3">NBRC 102424</strain>
    </source>
</reference>
<feature type="transmembrane region" description="Helical" evidence="1">
    <location>
        <begin position="42"/>
        <end position="61"/>
    </location>
</feature>
<evidence type="ECO:0000313" key="4">
    <source>
        <dbReference type="Proteomes" id="UP001161423"/>
    </source>
</evidence>
<keyword evidence="1" id="KW-0472">Membrane</keyword>
<feature type="transmembrane region" description="Helical" evidence="1">
    <location>
        <begin position="243"/>
        <end position="263"/>
    </location>
</feature>
<feature type="transmembrane region" description="Helical" evidence="1">
    <location>
        <begin position="213"/>
        <end position="231"/>
    </location>
</feature>
<feature type="transmembrane region" description="Helical" evidence="1">
    <location>
        <begin position="12"/>
        <end position="30"/>
    </location>
</feature>